<dbReference type="AlphaFoldDB" id="A0A1V9Q6N5"/>
<dbReference type="Proteomes" id="UP000470980">
    <property type="component" value="Unassembled WGS sequence"/>
</dbReference>
<dbReference type="EMBL" id="NBEY01000041">
    <property type="protein sequence ID" value="OQR25376.1"/>
    <property type="molecule type" value="Genomic_DNA"/>
</dbReference>
<evidence type="ECO:0000313" key="4">
    <source>
        <dbReference type="EMBL" id="MYY72417.1"/>
    </source>
</evidence>
<reference evidence="9" key="4">
    <citation type="journal article" date="2018" name="BMC Genomics">
        <title>Whole genome sequencing and function prediction of 133 gut anaerobes isolated from chicken caecum in pure cultures.</title>
        <authorList>
            <person name="Medvecky M."/>
            <person name="Cejkova D."/>
            <person name="Polansky O."/>
            <person name="Karasova D."/>
            <person name="Kubasova T."/>
            <person name="Cizek A."/>
            <person name="Rychlik I."/>
        </authorList>
    </citation>
    <scope>NUCLEOTIDE SEQUENCE</scope>
    <source>
        <strain evidence="9">An84</strain>
    </source>
</reference>
<dbReference type="EMBL" id="NBEB01000045">
    <property type="protein sequence ID" value="OQQ84072.1"/>
    <property type="molecule type" value="Genomic_DNA"/>
</dbReference>
<evidence type="ECO:0000256" key="1">
    <source>
        <dbReference type="SAM" id="Phobius"/>
    </source>
</evidence>
<dbReference type="Proteomes" id="UP000192575">
    <property type="component" value="Unassembled WGS sequence"/>
</dbReference>
<reference evidence="19 20" key="7">
    <citation type="journal article" date="2020" name="Food Funct.">
        <title>Screening of Lactobacillus salivarius strains from the feces of Chinese populations and the evaluation of their effects against intestinal inflammation in mice.</title>
        <authorList>
            <person name="Zhai Q."/>
            <person name="Shen X."/>
            <person name="Cen S."/>
            <person name="Zhang C."/>
            <person name="Tian F."/>
            <person name="Zhao J."/>
            <person name="Zhang H."/>
            <person name="Xue Y."/>
            <person name="Chen W."/>
        </authorList>
    </citation>
    <scope>NUCLEOTIDE SEQUENCE [LARGE SCALE GENOMIC DNA]</scope>
    <source>
        <strain evidence="3 21">FYNDL5_1.scaf</strain>
        <strain evidence="5 20">FZJTZ28M4.scaf</strain>
        <strain evidence="4 19">FZJTZ9M6.scaf</strain>
    </source>
</reference>
<dbReference type="Proteomes" id="UP000471300">
    <property type="component" value="Unassembled WGS sequence"/>
</dbReference>
<reference evidence="11 18" key="6">
    <citation type="submission" date="2018-05" db="EMBL/GenBank/DDBJ databases">
        <title>Lactobacillus salivarius genome sequencing and assembly.</title>
        <authorList>
            <person name="Audisio C."/>
            <person name="Albarracin L."/>
            <person name="Torres M.J."/>
            <person name="Hebert E.M."/>
            <person name="Saavedra L."/>
        </authorList>
    </citation>
    <scope>NUCLEOTIDE SEQUENCE [LARGE SCALE GENOMIC DNA]</scope>
    <source>
        <strain evidence="11 18">A3iob</strain>
    </source>
</reference>
<evidence type="ECO:0000313" key="10">
    <source>
        <dbReference type="EMBL" id="PTR98678.1"/>
    </source>
</evidence>
<dbReference type="Proteomes" id="UP000244552">
    <property type="component" value="Unassembled WGS sequence"/>
</dbReference>
<organism evidence="7 13">
    <name type="scientific">Ligilactobacillus salivarius</name>
    <dbReference type="NCBI Taxonomy" id="1624"/>
    <lineage>
        <taxon>Bacteria</taxon>
        <taxon>Bacillati</taxon>
        <taxon>Bacillota</taxon>
        <taxon>Bacilli</taxon>
        <taxon>Lactobacillales</taxon>
        <taxon>Lactobacillaceae</taxon>
        <taxon>Ligilactobacillus</taxon>
    </lineage>
</organism>
<evidence type="ECO:0000313" key="6">
    <source>
        <dbReference type="EMBL" id="OQQ84072.1"/>
    </source>
</evidence>
<keyword evidence="1" id="KW-0472">Membrane</keyword>
<evidence type="ECO:0000313" key="17">
    <source>
        <dbReference type="Proteomes" id="UP000244552"/>
    </source>
</evidence>
<dbReference type="EMBL" id="VSUB01000002">
    <property type="protein sequence ID" value="MYY64462.1"/>
    <property type="molecule type" value="Genomic_DNA"/>
</dbReference>
<dbReference type="EMBL" id="VSTR01000001">
    <property type="protein sequence ID" value="MYY72417.1"/>
    <property type="molecule type" value="Genomic_DNA"/>
</dbReference>
<dbReference type="EMBL" id="QFAS01000005">
    <property type="protein sequence ID" value="PWG53044.1"/>
    <property type="molecule type" value="Genomic_DNA"/>
</dbReference>
<evidence type="ECO:0000313" key="15">
    <source>
        <dbReference type="Proteomes" id="UP000195378"/>
    </source>
</evidence>
<accession>A0A1V9Q6N5</accession>
<evidence type="ECO:0000313" key="21">
    <source>
        <dbReference type="Proteomes" id="UP000471678"/>
    </source>
</evidence>
<evidence type="ECO:0000313" key="8">
    <source>
        <dbReference type="EMBL" id="OQR25376.1"/>
    </source>
</evidence>
<feature type="transmembrane region" description="Helical" evidence="1">
    <location>
        <begin position="20"/>
        <end position="39"/>
    </location>
</feature>
<evidence type="ECO:0000313" key="18">
    <source>
        <dbReference type="Proteomes" id="UP000245607"/>
    </source>
</evidence>
<dbReference type="Proteomes" id="UP000245607">
    <property type="component" value="Unassembled WGS sequence"/>
</dbReference>
<protein>
    <submittedName>
        <fullName evidence="7">D-alanyl-lipoteichoic acid biosynthesis protein</fullName>
    </submittedName>
    <submittedName>
        <fullName evidence="2">Teichoic acid D-Ala incorporation-associated protein DltX</fullName>
    </submittedName>
</protein>
<dbReference type="Proteomes" id="UP000192638">
    <property type="component" value="Unassembled WGS sequence"/>
</dbReference>
<evidence type="ECO:0000313" key="2">
    <source>
        <dbReference type="EMBL" id="ARU19289.1"/>
    </source>
</evidence>
<evidence type="ECO:0000313" key="16">
    <source>
        <dbReference type="Proteomes" id="UP000196255"/>
    </source>
</evidence>
<dbReference type="EMBL" id="NBEF01000017">
    <property type="protein sequence ID" value="OQQ90652.1"/>
    <property type="molecule type" value="Genomic_DNA"/>
</dbReference>
<dbReference type="Proteomes" id="UP000471678">
    <property type="component" value="Unassembled WGS sequence"/>
</dbReference>
<dbReference type="InterPro" id="IPR021008">
    <property type="entry name" value="DltX"/>
</dbReference>
<keyword evidence="1" id="KW-1133">Transmembrane helix</keyword>
<evidence type="ECO:0000313" key="9">
    <source>
        <dbReference type="EMBL" id="OUN18928.1"/>
    </source>
</evidence>
<evidence type="ECO:0000313" key="20">
    <source>
        <dbReference type="Proteomes" id="UP000471300"/>
    </source>
</evidence>
<evidence type="ECO:0000313" key="19">
    <source>
        <dbReference type="Proteomes" id="UP000470980"/>
    </source>
</evidence>
<dbReference type="Proteomes" id="UP000192353">
    <property type="component" value="Unassembled WGS sequence"/>
</dbReference>
<gene>
    <name evidence="9" type="ORF">B5G36_03945</name>
    <name evidence="8" type="ORF">B6U37_04835</name>
    <name evidence="7" type="ORF">B6U56_05030</name>
    <name evidence="6" type="ORF">B6U60_04555</name>
    <name evidence="2" type="ORF">B7R82_04515</name>
    <name evidence="11" type="ORF">DB362_03770</name>
    <name evidence="10" type="ORF">DBP89_00685</name>
    <name evidence="5" type="ORF">FYL06_06060</name>
    <name evidence="4" type="ORF">FYL10_01740</name>
    <name evidence="3" type="ORF">FYL25_03310</name>
</gene>
<evidence type="ECO:0000313" key="7">
    <source>
        <dbReference type="EMBL" id="OQQ90652.1"/>
    </source>
</evidence>
<dbReference type="EMBL" id="VSTU01000008">
    <property type="protein sequence ID" value="MYZ66510.1"/>
    <property type="molecule type" value="Genomic_DNA"/>
</dbReference>
<sequence length="52" mass="6212">MRGMRERLGELMQKDAVKFVGRTIFYFLILAALVYLYSYSGIDQPHFIYNEF</sequence>
<evidence type="ECO:0000313" key="13">
    <source>
        <dbReference type="Proteomes" id="UP000192575"/>
    </source>
</evidence>
<evidence type="ECO:0000313" key="11">
    <source>
        <dbReference type="EMBL" id="PWG53044.1"/>
    </source>
</evidence>
<reference evidence="12 13" key="1">
    <citation type="submission" date="2017-03" db="EMBL/GenBank/DDBJ databases">
        <title>Phylogenomics and comparative genomics of Lactobacillus salivarius, a mammalian gut commensal.</title>
        <authorList>
            <person name="Harris H.M."/>
        </authorList>
    </citation>
    <scope>NUCLEOTIDE SEQUENCE [LARGE SCALE GENOMIC DNA]</scope>
    <source>
        <strain evidence="8 12">AH4231</strain>
        <strain evidence="7 13">JCM 1047</strain>
        <strain evidence="6 14">LMG 14477</strain>
    </source>
</reference>
<reference evidence="10 17" key="5">
    <citation type="journal article" date="2018" name="Genome Announc.">
        <title>Fifty-Six Draft Genome Sequences of 10 Lactobacillus Species from 22 Commercial Dietary Supplements.</title>
        <authorList>
            <person name="Gangiredla J."/>
            <person name="Barnaba T.J."/>
            <person name="Mammel M.K."/>
            <person name="Lacher D.W."/>
            <person name="Elkins C.A."/>
            <person name="Lampel K.A."/>
            <person name="Whitehouse C.A."/>
            <person name="Tartera C."/>
        </authorList>
    </citation>
    <scope>NUCLEOTIDE SEQUENCE [LARGE SCALE GENOMIC DNA]</scope>
    <source>
        <strain evidence="10 17">DS11_12</strain>
    </source>
</reference>
<evidence type="ECO:0000313" key="3">
    <source>
        <dbReference type="EMBL" id="MYY64462.1"/>
    </source>
</evidence>
<evidence type="ECO:0000313" key="12">
    <source>
        <dbReference type="Proteomes" id="UP000192353"/>
    </source>
</evidence>
<dbReference type="EMBL" id="NFHF01000006">
    <property type="protein sequence ID" value="OUN18928.1"/>
    <property type="molecule type" value="Genomic_DNA"/>
</dbReference>
<keyword evidence="1" id="KW-0812">Transmembrane</keyword>
<dbReference type="EMBL" id="CP020858">
    <property type="protein sequence ID" value="ARU19289.1"/>
    <property type="molecule type" value="Genomic_DNA"/>
</dbReference>
<evidence type="ECO:0000313" key="14">
    <source>
        <dbReference type="Proteomes" id="UP000192638"/>
    </source>
</evidence>
<reference evidence="2 15" key="2">
    <citation type="submission" date="2017-04" db="EMBL/GenBank/DDBJ databases">
        <title>Complete genome sequence of Lactobacillus salivarius ZLS006, a probiotic strain isolated from healthy piglet.</title>
        <authorList>
            <person name="Zhang D."/>
        </authorList>
    </citation>
    <scope>NUCLEOTIDE SEQUENCE [LARGE SCALE GENOMIC DNA]</scope>
    <source>
        <strain evidence="2 15">ZLS006</strain>
    </source>
</reference>
<name>A0A1V9Q6N5_9LACO</name>
<dbReference type="Proteomes" id="UP000196255">
    <property type="component" value="Unassembled WGS sequence"/>
</dbReference>
<evidence type="ECO:0000313" key="5">
    <source>
        <dbReference type="EMBL" id="MYZ66510.1"/>
    </source>
</evidence>
<dbReference type="Pfam" id="PF12459">
    <property type="entry name" value="DltX"/>
    <property type="match status" value="1"/>
</dbReference>
<dbReference type="EMBL" id="QAGV01000001">
    <property type="protein sequence ID" value="PTR98678.1"/>
    <property type="molecule type" value="Genomic_DNA"/>
</dbReference>
<proteinExistence type="predicted"/>
<reference evidence="16" key="3">
    <citation type="submission" date="2017-04" db="EMBL/GenBank/DDBJ databases">
        <title>Function of individual gut microbiota members based on whole genome sequencing of pure cultures obtained from chicken caecum.</title>
        <authorList>
            <person name="Medvecky M."/>
            <person name="Cejkova D."/>
            <person name="Polansky O."/>
            <person name="Karasova D."/>
            <person name="Kubasova T."/>
            <person name="Cizek A."/>
            <person name="Rychlik I."/>
        </authorList>
    </citation>
    <scope>NUCLEOTIDE SEQUENCE [LARGE SCALE GENOMIC DNA]</scope>
    <source>
        <strain evidence="16">An84</strain>
    </source>
</reference>
<dbReference type="Proteomes" id="UP000195378">
    <property type="component" value="Chromosome"/>
</dbReference>